<accession>A0A7W7V6H8</accession>
<feature type="chain" id="PRO_5031340034" description="Exo-alpha-sialidase" evidence="1">
    <location>
        <begin position="25"/>
        <end position="412"/>
    </location>
</feature>
<organism evidence="2 3">
    <name type="scientific">Rehaibacterium terrae</name>
    <dbReference type="NCBI Taxonomy" id="1341696"/>
    <lineage>
        <taxon>Bacteria</taxon>
        <taxon>Pseudomonadati</taxon>
        <taxon>Pseudomonadota</taxon>
        <taxon>Gammaproteobacteria</taxon>
        <taxon>Lysobacterales</taxon>
        <taxon>Lysobacteraceae</taxon>
        <taxon>Rehaibacterium</taxon>
    </lineage>
</organism>
<evidence type="ECO:0000313" key="3">
    <source>
        <dbReference type="Proteomes" id="UP000519004"/>
    </source>
</evidence>
<protein>
    <recommendedName>
        <fullName evidence="4">Exo-alpha-sialidase</fullName>
    </recommendedName>
</protein>
<gene>
    <name evidence="2" type="ORF">HNQ58_000028</name>
</gene>
<evidence type="ECO:0008006" key="4">
    <source>
        <dbReference type="Google" id="ProtNLM"/>
    </source>
</evidence>
<evidence type="ECO:0000256" key="1">
    <source>
        <dbReference type="SAM" id="SignalP"/>
    </source>
</evidence>
<dbReference type="AlphaFoldDB" id="A0A7W7V6H8"/>
<keyword evidence="3" id="KW-1185">Reference proteome</keyword>
<proteinExistence type="predicted"/>
<comment type="caution">
    <text evidence="2">The sequence shown here is derived from an EMBL/GenBank/DDBJ whole genome shotgun (WGS) entry which is preliminary data.</text>
</comment>
<dbReference type="Gene3D" id="2.120.10.10">
    <property type="match status" value="2"/>
</dbReference>
<evidence type="ECO:0000313" key="2">
    <source>
        <dbReference type="EMBL" id="MBB5014157.1"/>
    </source>
</evidence>
<dbReference type="EMBL" id="JACHHX010000001">
    <property type="protein sequence ID" value="MBB5014157.1"/>
    <property type="molecule type" value="Genomic_DNA"/>
</dbReference>
<dbReference type="InterPro" id="IPR036278">
    <property type="entry name" value="Sialidase_sf"/>
</dbReference>
<dbReference type="CDD" id="cd15482">
    <property type="entry name" value="Sialidase_non-viral"/>
    <property type="match status" value="1"/>
</dbReference>
<dbReference type="Proteomes" id="UP000519004">
    <property type="component" value="Unassembled WGS sequence"/>
</dbReference>
<dbReference type="RefSeq" id="WP_183946755.1">
    <property type="nucleotide sequence ID" value="NZ_JACHHX010000001.1"/>
</dbReference>
<dbReference type="SUPFAM" id="SSF50939">
    <property type="entry name" value="Sialidases"/>
    <property type="match status" value="1"/>
</dbReference>
<reference evidence="2 3" key="1">
    <citation type="submission" date="2020-08" db="EMBL/GenBank/DDBJ databases">
        <title>Genomic Encyclopedia of Type Strains, Phase IV (KMG-IV): sequencing the most valuable type-strain genomes for metagenomic binning, comparative biology and taxonomic classification.</title>
        <authorList>
            <person name="Goeker M."/>
        </authorList>
    </citation>
    <scope>NUCLEOTIDE SEQUENCE [LARGE SCALE GENOMIC DNA]</scope>
    <source>
        <strain evidence="2 3">DSM 25897</strain>
    </source>
</reference>
<feature type="signal peptide" evidence="1">
    <location>
        <begin position="1"/>
        <end position="24"/>
    </location>
</feature>
<name>A0A7W7V6H8_9GAMM</name>
<keyword evidence="1" id="KW-0732">Signal</keyword>
<sequence length="412" mass="44283">MNRPRCARFLPCLLLAFAAGSAAAFDVAPWPPPAPEGSAQPNLTLAPDGRLWLSWIERRDGGGHRLRLAAYDAAGEWRAPATVAEGRDWFVNWADFPAVAALPDGSLWAHTLVKSAEATYAYDVKLHRSADGGASWSGPVTVHDDGTHTEHGFVSLWPWSHDRIAVAWLDGRATAGGHQHNHPATAGGGGAMQLRAAVFDADLSKRVEWPLDLSTCDCCQTAAAVTARGPVLAYRGRAQGEVRDILVTRHEDGDWTTPAKVHDDGWVMPACPVNGPALAARGEDVWVAWYTAAGGPPAIRLAHSRDAGDRFGPMREVARGGEVLGRVALAAAADGVWLAWLQEQHGRQTLWLARFSADLTRELARGKIADVAGRGRGTGFPRLALREGVAHLVWTEIVDGVPRLRGARVRAD</sequence>